<reference evidence="1 2" key="1">
    <citation type="journal article" date="2016" name="Int. J. Syst. Evol. Microbiol.">
        <title>Tessaracoccus flavus sp. nov., isolated from the drainage system of a lindane-producing factory.</title>
        <authorList>
            <person name="Kumari R."/>
            <person name="Singh P."/>
            <person name="Schumann P."/>
            <person name="Lal R."/>
        </authorList>
    </citation>
    <scope>NUCLEOTIDE SEQUENCE [LARGE SCALE GENOMIC DNA]</scope>
    <source>
        <strain evidence="1 2">RP1T</strain>
    </source>
</reference>
<dbReference type="KEGG" id="tfl:RPIT_11815"/>
<gene>
    <name evidence="1" type="ORF">RPIT_11815</name>
</gene>
<dbReference type="EMBL" id="CP019605">
    <property type="protein sequence ID" value="AQP45401.1"/>
    <property type="molecule type" value="Genomic_DNA"/>
</dbReference>
<evidence type="ECO:0000313" key="1">
    <source>
        <dbReference type="EMBL" id="AQP45401.1"/>
    </source>
</evidence>
<organism evidence="1 2">
    <name type="scientific">Tessaracoccus flavus</name>
    <dbReference type="NCBI Taxonomy" id="1610493"/>
    <lineage>
        <taxon>Bacteria</taxon>
        <taxon>Bacillati</taxon>
        <taxon>Actinomycetota</taxon>
        <taxon>Actinomycetes</taxon>
        <taxon>Propionibacteriales</taxon>
        <taxon>Propionibacteriaceae</taxon>
        <taxon>Tessaracoccus</taxon>
    </lineage>
</organism>
<name>A0A1Q2CH06_9ACTN</name>
<dbReference type="AlphaFoldDB" id="A0A1Q2CH06"/>
<protein>
    <submittedName>
        <fullName evidence="1">Uncharacterized protein</fullName>
    </submittedName>
</protein>
<keyword evidence="2" id="KW-1185">Reference proteome</keyword>
<sequence>MATSRSRGSVNAIEQATLWDRMWQPFWVLPVAMTLGALAMALVLPELDKELRGWMFWVFPGGADAARGALTTIASATISTVGVVFSITMVVLQLASSSFTPRILGSFLESRVVQATFGMFIATFVFSLIALRAILNETDDSSGFVPRVSVTFAFLMAIGCVGLFLAFVRHITESIQVSKVISRIGDRTLRLIERVLPGQDENGGAGPTWSPTAGTPSTRIQVGERHGHLDEIDLPELVRLAGELEGVIVLERSLGAFVTHGQPLATFWGEGWDEDAQSRLASAMRLATERTTRQDVSFGFRQLVDIGDRALSPGTNDPTTANQVINELHRLLRVIVQRVVPSPYIADDDGVVRVVAQGSDVETLLTLSVQELAHFARDIPPVLRRLQLMLDDLDSCALPRYQGSIDALRETVASYAD</sequence>
<dbReference type="OrthoDB" id="2955631at2"/>
<dbReference type="RefSeq" id="WP_077343474.1">
    <property type="nucleotide sequence ID" value="NZ_CP019605.1"/>
</dbReference>
<evidence type="ECO:0000313" key="2">
    <source>
        <dbReference type="Proteomes" id="UP000188324"/>
    </source>
</evidence>
<dbReference type="Pfam" id="PF10011">
    <property type="entry name" value="DUF2254"/>
    <property type="match status" value="1"/>
</dbReference>
<accession>A0A1Q2CH06</accession>
<dbReference type="STRING" id="1610493.RPIT_11815"/>
<dbReference type="Proteomes" id="UP000188324">
    <property type="component" value="Chromosome"/>
</dbReference>
<dbReference type="InterPro" id="IPR018723">
    <property type="entry name" value="DUF2254_membrane"/>
</dbReference>
<proteinExistence type="predicted"/>